<evidence type="ECO:0000259" key="11">
    <source>
        <dbReference type="PROSITE" id="PS51194"/>
    </source>
</evidence>
<sequence length="761" mass="83228">LKLHQLKLALGEEEDLQVSLAVKYVVLDVVLERERQMDLEEVVVVADLEARNPLTVLIHLQGRPMGLEVEEVGSEEKLTMMKQKKRVQVEALVESLVLVEDQGEALVESLVLAEDQGEALEVVVEEERNVKVTGHALMRIVEIAILVGGKTAKSVTYLNQTVQVDLAEVLEVDQEEALVVDQKEALVVVVVVEEERNVKVTGHALMRIVEIAILVGGKTAKSVTYLNQTVQVDLAEALEVDQKEALGVDQKEALVVENQSQEAPQEKPREAPYVPPAPSDKEEDIFGGAVQKGINFDKYDDIPVEVSGRDQCGFVSTFDEAGLYPTFLRNVKRAKYEKPTPIQKYSMPIITAGRDLMACAQTGSGKTAAFLLPTLTSMISRGLTTDAHQEVQTPQAICVAPTRELALQIYNDCRKFAYQTDIRAVVLYGGTSTGYQMRQVENGAHFVIGTPGRLLDIINRGKICLSKVAFLILDEADRMLDMGFEPEIRKLVETMGMPPKTERQTLMFSATFPEEIQKLAGDFLNDYLFVTVGRVGGANTDVTQNFFEVDRMQKRESLCDILSAGGNEKTLVFVEMKRNADFLASYLCQSGYPTTSIHGDRLQREREEALSDFKSGKAYVLVATSVAARGLDIPEVMHVVNYDLPSSIDEYVHRIGRTGRCGNLGKATSFFSADSDQAMAAPLLRILKEAKQTVPDWLEGHASGMGIADIGSYGGKFGGKDIRRGKFGGGGGNRTADDDNGGGGSWGAGTGADAGDDEGWD</sequence>
<reference evidence="13 14" key="1">
    <citation type="journal article" date="2021" name="Elife">
        <title>Chloroplast acquisition without the gene transfer in kleptoplastic sea slugs, Plakobranchus ocellatus.</title>
        <authorList>
            <person name="Maeda T."/>
            <person name="Takahashi S."/>
            <person name="Yoshida T."/>
            <person name="Shimamura S."/>
            <person name="Takaki Y."/>
            <person name="Nagai Y."/>
            <person name="Toyoda A."/>
            <person name="Suzuki Y."/>
            <person name="Arimoto A."/>
            <person name="Ishii H."/>
            <person name="Satoh N."/>
            <person name="Nishiyama T."/>
            <person name="Hasebe M."/>
            <person name="Maruyama T."/>
            <person name="Minagawa J."/>
            <person name="Obokata J."/>
            <person name="Shigenobu S."/>
        </authorList>
    </citation>
    <scope>NUCLEOTIDE SEQUENCE [LARGE SCALE GENOMIC DNA]</scope>
</reference>
<feature type="compositionally biased region" description="Gly residues" evidence="9">
    <location>
        <begin position="741"/>
        <end position="752"/>
    </location>
</feature>
<dbReference type="GO" id="GO:0005524">
    <property type="term" value="F:ATP binding"/>
    <property type="evidence" value="ECO:0007669"/>
    <property type="project" value="UniProtKB-KW"/>
</dbReference>
<feature type="domain" description="Helicase C-terminal" evidence="11">
    <location>
        <begin position="541"/>
        <end position="702"/>
    </location>
</feature>
<evidence type="ECO:0000256" key="7">
    <source>
        <dbReference type="PROSITE-ProRule" id="PRU00552"/>
    </source>
</evidence>
<evidence type="ECO:0000259" key="10">
    <source>
        <dbReference type="PROSITE" id="PS51192"/>
    </source>
</evidence>
<dbReference type="SMART" id="SM00490">
    <property type="entry name" value="HELICc"/>
    <property type="match status" value="1"/>
</dbReference>
<feature type="non-terminal residue" evidence="13">
    <location>
        <position position="1"/>
    </location>
</feature>
<dbReference type="PROSITE" id="PS51192">
    <property type="entry name" value="HELICASE_ATP_BIND_1"/>
    <property type="match status" value="1"/>
</dbReference>
<keyword evidence="2 8" id="KW-0547">Nucleotide-binding</keyword>
<dbReference type="GO" id="GO:0003676">
    <property type="term" value="F:nucleic acid binding"/>
    <property type="evidence" value="ECO:0007669"/>
    <property type="project" value="InterPro"/>
</dbReference>
<proteinExistence type="inferred from homology"/>
<dbReference type="InterPro" id="IPR000629">
    <property type="entry name" value="RNA-helicase_DEAD-box_CS"/>
</dbReference>
<feature type="short sequence motif" description="Q motif" evidence="7">
    <location>
        <begin position="316"/>
        <end position="344"/>
    </location>
</feature>
<evidence type="ECO:0000256" key="3">
    <source>
        <dbReference type="ARBA" id="ARBA00022801"/>
    </source>
</evidence>
<dbReference type="PANTHER" id="PTHR47958">
    <property type="entry name" value="ATP-DEPENDENT RNA HELICASE DBP3"/>
    <property type="match status" value="1"/>
</dbReference>
<dbReference type="EC" id="3.6.4.13" evidence="1"/>
<dbReference type="PROSITE" id="PS00039">
    <property type="entry name" value="DEAD_ATP_HELICASE"/>
    <property type="match status" value="1"/>
</dbReference>
<comment type="catalytic activity">
    <reaction evidence="6">
        <text>ATP + H2O = ADP + phosphate + H(+)</text>
        <dbReference type="Rhea" id="RHEA:13065"/>
        <dbReference type="ChEBI" id="CHEBI:15377"/>
        <dbReference type="ChEBI" id="CHEBI:15378"/>
        <dbReference type="ChEBI" id="CHEBI:30616"/>
        <dbReference type="ChEBI" id="CHEBI:43474"/>
        <dbReference type="ChEBI" id="CHEBI:456216"/>
        <dbReference type="EC" id="3.6.4.13"/>
    </reaction>
</comment>
<keyword evidence="5 8" id="KW-0067">ATP-binding</keyword>
<dbReference type="CDD" id="cd18787">
    <property type="entry name" value="SF2_C_DEAD"/>
    <property type="match status" value="1"/>
</dbReference>
<dbReference type="InterPro" id="IPR011545">
    <property type="entry name" value="DEAD/DEAH_box_helicase_dom"/>
</dbReference>
<dbReference type="EMBL" id="BMAT01006707">
    <property type="protein sequence ID" value="GFS18384.1"/>
    <property type="molecule type" value="Genomic_DNA"/>
</dbReference>
<dbReference type="PROSITE" id="PS51195">
    <property type="entry name" value="Q_MOTIF"/>
    <property type="match status" value="1"/>
</dbReference>
<dbReference type="Pfam" id="PF00270">
    <property type="entry name" value="DEAD"/>
    <property type="match status" value="1"/>
</dbReference>
<name>A0AAV4J8R6_9GAST</name>
<gene>
    <name evidence="13" type="ORF">ElyMa_003262200</name>
</gene>
<dbReference type="GO" id="GO:0003724">
    <property type="term" value="F:RNA helicase activity"/>
    <property type="evidence" value="ECO:0007669"/>
    <property type="project" value="UniProtKB-EC"/>
</dbReference>
<feature type="domain" description="DEAD-box RNA helicase Q" evidence="12">
    <location>
        <begin position="316"/>
        <end position="344"/>
    </location>
</feature>
<keyword evidence="3 8" id="KW-0378">Hydrolase</keyword>
<dbReference type="InterPro" id="IPR027417">
    <property type="entry name" value="P-loop_NTPase"/>
</dbReference>
<dbReference type="CDD" id="cd18052">
    <property type="entry name" value="DEADc_DDX4"/>
    <property type="match status" value="1"/>
</dbReference>
<evidence type="ECO:0000256" key="4">
    <source>
        <dbReference type="ARBA" id="ARBA00022806"/>
    </source>
</evidence>
<dbReference type="FunFam" id="3.40.50.300:FF:000397">
    <property type="entry name" value="Probable ATP-dependent RNA helicase DDX4"/>
    <property type="match status" value="1"/>
</dbReference>
<dbReference type="Pfam" id="PF00271">
    <property type="entry name" value="Helicase_C"/>
    <property type="match status" value="1"/>
</dbReference>
<dbReference type="PROSITE" id="PS51194">
    <property type="entry name" value="HELICASE_CTER"/>
    <property type="match status" value="1"/>
</dbReference>
<keyword evidence="14" id="KW-1185">Reference proteome</keyword>
<dbReference type="SUPFAM" id="SSF52540">
    <property type="entry name" value="P-loop containing nucleoside triphosphate hydrolases"/>
    <property type="match status" value="1"/>
</dbReference>
<protein>
    <recommendedName>
        <fullName evidence="1">RNA helicase</fullName>
        <ecNumber evidence="1">3.6.4.13</ecNumber>
    </recommendedName>
</protein>
<comment type="caution">
    <text evidence="13">The sequence shown here is derived from an EMBL/GenBank/DDBJ whole genome shotgun (WGS) entry which is preliminary data.</text>
</comment>
<evidence type="ECO:0000256" key="6">
    <source>
        <dbReference type="ARBA" id="ARBA00047984"/>
    </source>
</evidence>
<evidence type="ECO:0000256" key="5">
    <source>
        <dbReference type="ARBA" id="ARBA00022840"/>
    </source>
</evidence>
<keyword evidence="4 8" id="KW-0347">Helicase</keyword>
<dbReference type="AlphaFoldDB" id="A0AAV4J8R6"/>
<evidence type="ECO:0000256" key="2">
    <source>
        <dbReference type="ARBA" id="ARBA00022741"/>
    </source>
</evidence>
<dbReference type="Proteomes" id="UP000762676">
    <property type="component" value="Unassembled WGS sequence"/>
</dbReference>
<dbReference type="InterPro" id="IPR014014">
    <property type="entry name" value="RNA_helicase_DEAD_Q_motif"/>
</dbReference>
<evidence type="ECO:0000256" key="1">
    <source>
        <dbReference type="ARBA" id="ARBA00012552"/>
    </source>
</evidence>
<dbReference type="InterPro" id="IPR001650">
    <property type="entry name" value="Helicase_C-like"/>
</dbReference>
<organism evidence="13 14">
    <name type="scientific">Elysia marginata</name>
    <dbReference type="NCBI Taxonomy" id="1093978"/>
    <lineage>
        <taxon>Eukaryota</taxon>
        <taxon>Metazoa</taxon>
        <taxon>Spiralia</taxon>
        <taxon>Lophotrochozoa</taxon>
        <taxon>Mollusca</taxon>
        <taxon>Gastropoda</taxon>
        <taxon>Heterobranchia</taxon>
        <taxon>Euthyneura</taxon>
        <taxon>Panpulmonata</taxon>
        <taxon>Sacoglossa</taxon>
        <taxon>Placobranchoidea</taxon>
        <taxon>Plakobranchidae</taxon>
        <taxon>Elysia</taxon>
    </lineage>
</organism>
<dbReference type="GO" id="GO:0016787">
    <property type="term" value="F:hydrolase activity"/>
    <property type="evidence" value="ECO:0007669"/>
    <property type="project" value="UniProtKB-KW"/>
</dbReference>
<evidence type="ECO:0000313" key="13">
    <source>
        <dbReference type="EMBL" id="GFS18384.1"/>
    </source>
</evidence>
<dbReference type="InterPro" id="IPR014001">
    <property type="entry name" value="Helicase_ATP-bd"/>
</dbReference>
<evidence type="ECO:0000313" key="14">
    <source>
        <dbReference type="Proteomes" id="UP000762676"/>
    </source>
</evidence>
<feature type="domain" description="Helicase ATP-binding" evidence="10">
    <location>
        <begin position="347"/>
        <end position="530"/>
    </location>
</feature>
<dbReference type="FunFam" id="3.40.50.300:FF:000008">
    <property type="entry name" value="ATP-dependent RNA helicase RhlB"/>
    <property type="match status" value="1"/>
</dbReference>
<dbReference type="SMART" id="SM00487">
    <property type="entry name" value="DEXDc"/>
    <property type="match status" value="1"/>
</dbReference>
<feature type="region of interest" description="Disordered" evidence="9">
    <location>
        <begin position="258"/>
        <end position="281"/>
    </location>
</feature>
<evidence type="ECO:0000259" key="12">
    <source>
        <dbReference type="PROSITE" id="PS51195"/>
    </source>
</evidence>
<feature type="region of interest" description="Disordered" evidence="9">
    <location>
        <begin position="728"/>
        <end position="761"/>
    </location>
</feature>
<comment type="similarity">
    <text evidence="8">Belongs to the DEAD box helicase family.</text>
</comment>
<evidence type="ECO:0000256" key="8">
    <source>
        <dbReference type="RuleBase" id="RU000492"/>
    </source>
</evidence>
<evidence type="ECO:0000256" key="9">
    <source>
        <dbReference type="SAM" id="MobiDB-lite"/>
    </source>
</evidence>
<accession>A0AAV4J8R6</accession>
<dbReference type="Gene3D" id="3.40.50.300">
    <property type="entry name" value="P-loop containing nucleotide triphosphate hydrolases"/>
    <property type="match status" value="2"/>
</dbReference>